<evidence type="ECO:0000256" key="1">
    <source>
        <dbReference type="ARBA" id="ARBA00001163"/>
    </source>
</evidence>
<gene>
    <name evidence="8" type="ORF">GLIP_2098</name>
</gene>
<name>K6XSS0_9ALTE</name>
<dbReference type="eggNOG" id="COG3195">
    <property type="taxonomic scope" value="Bacteria"/>
</dbReference>
<dbReference type="STRING" id="1127673.GLIP_2098"/>
<dbReference type="PANTHER" id="PTHR43466">
    <property type="entry name" value="2-OXO-4-HYDROXY-4-CARBOXY-5-UREIDOIMIDAZOLINE DECARBOXYLASE-RELATED"/>
    <property type="match status" value="1"/>
</dbReference>
<dbReference type="EC" id="4.1.1.97" evidence="3"/>
<dbReference type="Gene3D" id="1.10.3330.10">
    <property type="entry name" value="Oxo-4-hydroxy-4-carboxy-5-ureidoimidazoline decarboxylase"/>
    <property type="match status" value="1"/>
</dbReference>
<accession>K6XSS0</accession>
<dbReference type="InterPro" id="IPR017595">
    <property type="entry name" value="OHCU_decarboxylase-2"/>
</dbReference>
<evidence type="ECO:0000256" key="3">
    <source>
        <dbReference type="ARBA" id="ARBA00012257"/>
    </source>
</evidence>
<dbReference type="GO" id="GO:0051997">
    <property type="term" value="F:2-oxo-4-hydroxy-4-carboxy-5-ureidoimidazoline decarboxylase activity"/>
    <property type="evidence" value="ECO:0007669"/>
    <property type="project" value="UniProtKB-EC"/>
</dbReference>
<dbReference type="InterPro" id="IPR036778">
    <property type="entry name" value="OHCU_decarboxylase_sf"/>
</dbReference>
<evidence type="ECO:0000313" key="9">
    <source>
        <dbReference type="Proteomes" id="UP000006334"/>
    </source>
</evidence>
<evidence type="ECO:0000256" key="4">
    <source>
        <dbReference type="ARBA" id="ARBA00022631"/>
    </source>
</evidence>
<dbReference type="GO" id="GO:0019628">
    <property type="term" value="P:urate catabolic process"/>
    <property type="evidence" value="ECO:0007669"/>
    <property type="project" value="TreeGrafter"/>
</dbReference>
<reference evidence="8 9" key="1">
    <citation type="journal article" date="2017" name="Antonie Van Leeuwenhoek">
        <title>Rhizobium rhizosphaerae sp. nov., a novel species isolated from rice rhizosphere.</title>
        <authorList>
            <person name="Zhao J.J."/>
            <person name="Zhang J."/>
            <person name="Zhang R.J."/>
            <person name="Zhang C.W."/>
            <person name="Yin H.Q."/>
            <person name="Zhang X.X."/>
        </authorList>
    </citation>
    <scope>NUCLEOTIDE SEQUENCE [LARGE SCALE GENOMIC DNA]</scope>
    <source>
        <strain evidence="8 9">E3</strain>
    </source>
</reference>
<keyword evidence="4" id="KW-0659">Purine metabolism</keyword>
<dbReference type="EMBL" id="BAEN01000041">
    <property type="protein sequence ID" value="GAC14726.1"/>
    <property type="molecule type" value="Genomic_DNA"/>
</dbReference>
<organism evidence="8 9">
    <name type="scientific">Aliiglaciecola lipolytica E3</name>
    <dbReference type="NCBI Taxonomy" id="1127673"/>
    <lineage>
        <taxon>Bacteria</taxon>
        <taxon>Pseudomonadati</taxon>
        <taxon>Pseudomonadota</taxon>
        <taxon>Gammaproteobacteria</taxon>
        <taxon>Alteromonadales</taxon>
        <taxon>Alteromonadaceae</taxon>
        <taxon>Aliiglaciecola</taxon>
    </lineage>
</organism>
<dbReference type="Pfam" id="PF09349">
    <property type="entry name" value="OHCU_decarbox"/>
    <property type="match status" value="1"/>
</dbReference>
<keyword evidence="6" id="KW-0456">Lyase</keyword>
<evidence type="ECO:0000256" key="5">
    <source>
        <dbReference type="ARBA" id="ARBA00022793"/>
    </source>
</evidence>
<evidence type="ECO:0000256" key="2">
    <source>
        <dbReference type="ARBA" id="ARBA00004754"/>
    </source>
</evidence>
<comment type="caution">
    <text evidence="8">The sequence shown here is derived from an EMBL/GenBank/DDBJ whole genome shotgun (WGS) entry which is preliminary data.</text>
</comment>
<evidence type="ECO:0000313" key="8">
    <source>
        <dbReference type="EMBL" id="GAC14726.1"/>
    </source>
</evidence>
<evidence type="ECO:0000256" key="6">
    <source>
        <dbReference type="ARBA" id="ARBA00023239"/>
    </source>
</evidence>
<comment type="catalytic activity">
    <reaction evidence="1">
        <text>5-hydroxy-2-oxo-4-ureido-2,5-dihydro-1H-imidazole-5-carboxylate + H(+) = (S)-allantoin + CO2</text>
        <dbReference type="Rhea" id="RHEA:26301"/>
        <dbReference type="ChEBI" id="CHEBI:15378"/>
        <dbReference type="ChEBI" id="CHEBI:15678"/>
        <dbReference type="ChEBI" id="CHEBI:16526"/>
        <dbReference type="ChEBI" id="CHEBI:58639"/>
        <dbReference type="EC" id="4.1.1.97"/>
    </reaction>
</comment>
<sequence>MTIDELNALTVSQATDWFIRCCASRAWAENMQRSRPYTSIDDVINTACKIWSCLSNSDFLEAFKAHPMIGDINTLEAKFANTSALAEQEQASAIGADSNVLQELHRLNHLYLAQNGFIFIICATGQSAENMLASIEQRIHNDTETEIKIAAEQQLKITILRIQKGLTA</sequence>
<dbReference type="OrthoDB" id="9800909at2"/>
<dbReference type="NCBIfam" id="NF010372">
    <property type="entry name" value="PRK13798.1"/>
    <property type="match status" value="1"/>
</dbReference>
<dbReference type="Proteomes" id="UP000006334">
    <property type="component" value="Unassembled WGS sequence"/>
</dbReference>
<proteinExistence type="predicted"/>
<comment type="pathway">
    <text evidence="2">Purine metabolism; urate degradation; (S)-allantoin from urate: step 3/3.</text>
</comment>
<dbReference type="PANTHER" id="PTHR43466:SF1">
    <property type="entry name" value="2-OXO-4-HYDROXY-4-CARBOXY-5-UREIDOIMIDAZOLINE DECARBOXYLASE-RELATED"/>
    <property type="match status" value="1"/>
</dbReference>
<keyword evidence="9" id="KW-1185">Reference proteome</keyword>
<protein>
    <recommendedName>
        <fullName evidence="3">2-oxo-4-hydroxy-4-carboxy-5-ureidoimidazoline decarboxylase</fullName>
        <ecNumber evidence="3">4.1.1.97</ecNumber>
    </recommendedName>
</protein>
<dbReference type="GO" id="GO:0006144">
    <property type="term" value="P:purine nucleobase metabolic process"/>
    <property type="evidence" value="ECO:0007669"/>
    <property type="project" value="UniProtKB-KW"/>
</dbReference>
<dbReference type="AlphaFoldDB" id="K6XSS0"/>
<dbReference type="SUPFAM" id="SSF158694">
    <property type="entry name" value="UraD-Like"/>
    <property type="match status" value="1"/>
</dbReference>
<keyword evidence="5" id="KW-0210">Decarboxylase</keyword>
<evidence type="ECO:0000259" key="7">
    <source>
        <dbReference type="Pfam" id="PF09349"/>
    </source>
</evidence>
<dbReference type="RefSeq" id="WP_008844542.1">
    <property type="nucleotide sequence ID" value="NZ_BAEN01000041.1"/>
</dbReference>
<dbReference type="InterPro" id="IPR018020">
    <property type="entry name" value="OHCU_decarboxylase"/>
</dbReference>
<feature type="domain" description="Oxo-4-hydroxy-4-carboxy-5-ureidoimidazoline decarboxylase" evidence="7">
    <location>
        <begin position="7"/>
        <end position="163"/>
    </location>
</feature>
<dbReference type="NCBIfam" id="TIGR03180">
    <property type="entry name" value="UraD_2"/>
    <property type="match status" value="1"/>
</dbReference>